<dbReference type="NCBIfam" id="TIGR00377">
    <property type="entry name" value="ant_ant_sig"/>
    <property type="match status" value="1"/>
</dbReference>
<evidence type="ECO:0000256" key="2">
    <source>
        <dbReference type="RuleBase" id="RU003749"/>
    </source>
</evidence>
<dbReference type="PANTHER" id="PTHR33495">
    <property type="entry name" value="ANTI-SIGMA FACTOR ANTAGONIST TM_1081-RELATED-RELATED"/>
    <property type="match status" value="1"/>
</dbReference>
<dbReference type="InterPro" id="IPR003658">
    <property type="entry name" value="Anti-sigma_ant"/>
</dbReference>
<dbReference type="PATRIC" id="fig|1348663.4.peg.1887"/>
<dbReference type="EMBL" id="JNBY01000073">
    <property type="protein sequence ID" value="KDN86138.1"/>
    <property type="molecule type" value="Genomic_DNA"/>
</dbReference>
<keyword evidence="5" id="KW-1185">Reference proteome</keyword>
<evidence type="ECO:0000313" key="5">
    <source>
        <dbReference type="Proteomes" id="UP000027178"/>
    </source>
</evidence>
<comment type="similarity">
    <text evidence="1 2">Belongs to the anti-sigma-factor antagonist family.</text>
</comment>
<dbReference type="Gene3D" id="3.30.750.24">
    <property type="entry name" value="STAS domain"/>
    <property type="match status" value="2"/>
</dbReference>
<dbReference type="PANTHER" id="PTHR33495:SF2">
    <property type="entry name" value="ANTI-SIGMA FACTOR ANTAGONIST TM_1081-RELATED"/>
    <property type="match status" value="1"/>
</dbReference>
<organism evidence="4 5">
    <name type="scientific">Kitasatospora cheerisanensis KCTC 2395</name>
    <dbReference type="NCBI Taxonomy" id="1348663"/>
    <lineage>
        <taxon>Bacteria</taxon>
        <taxon>Bacillati</taxon>
        <taxon>Actinomycetota</taxon>
        <taxon>Actinomycetes</taxon>
        <taxon>Kitasatosporales</taxon>
        <taxon>Streptomycetaceae</taxon>
        <taxon>Kitasatospora</taxon>
    </lineage>
</organism>
<feature type="domain" description="STAS" evidence="3">
    <location>
        <begin position="24"/>
        <end position="121"/>
    </location>
</feature>
<protein>
    <recommendedName>
        <fullName evidence="2">Anti-sigma factor antagonist</fullName>
    </recommendedName>
</protein>
<dbReference type="Proteomes" id="UP000027178">
    <property type="component" value="Unassembled WGS sequence"/>
</dbReference>
<proteinExistence type="inferred from homology"/>
<dbReference type="HOGENOM" id="CLU_1011127_0_0_11"/>
<reference evidence="4 5" key="1">
    <citation type="submission" date="2014-05" db="EMBL/GenBank/DDBJ databases">
        <title>Draft Genome Sequence of Kitasatospora cheerisanensis KCTC 2395.</title>
        <authorList>
            <person name="Nam D.H."/>
        </authorList>
    </citation>
    <scope>NUCLEOTIDE SEQUENCE [LARGE SCALE GENOMIC DNA]</scope>
    <source>
        <strain evidence="4 5">KCTC 2395</strain>
    </source>
</reference>
<comment type="caution">
    <text evidence="4">The sequence shown here is derived from an EMBL/GenBank/DDBJ whole genome shotgun (WGS) entry which is preliminary data.</text>
</comment>
<dbReference type="SUPFAM" id="SSF52091">
    <property type="entry name" value="SpoIIaa-like"/>
    <property type="match status" value="2"/>
</dbReference>
<gene>
    <name evidence="4" type="ORF">KCH_19550</name>
</gene>
<dbReference type="InterPro" id="IPR002645">
    <property type="entry name" value="STAS_dom"/>
</dbReference>
<dbReference type="GO" id="GO:0043856">
    <property type="term" value="F:anti-sigma factor antagonist activity"/>
    <property type="evidence" value="ECO:0007669"/>
    <property type="project" value="InterPro"/>
</dbReference>
<accession>A0A066YX73</accession>
<name>A0A066YX73_9ACTN</name>
<dbReference type="Pfam" id="PF01740">
    <property type="entry name" value="STAS"/>
    <property type="match status" value="2"/>
</dbReference>
<dbReference type="InterPro" id="IPR036513">
    <property type="entry name" value="STAS_dom_sf"/>
</dbReference>
<evidence type="ECO:0000313" key="4">
    <source>
        <dbReference type="EMBL" id="KDN86138.1"/>
    </source>
</evidence>
<sequence>METITASWGGLAVSHEHVSATTTVLTVVGEADVYTSPTLRVALVNVIEQGHVQLVVDLTDCESMDSTGLGVLVGALKRTRALGGTLVCVKGEPSLMKMFRITGLTRVFAFHDSVAQAEASLPLRAAGIDVASTPGPAAAVRPVDGPSAPQHPEFCPGLELSEEEPAEQDGHSALLAVSGCLCRNTAAGLRERIRDLAERGSTRLLVDLNGLGHLDGPGLGVLVGGLKLLRSKDGTLALAVAEPRILKVLRLTGLVKIFDIHGAAPEAPRPPARAA</sequence>
<feature type="domain" description="STAS" evidence="3">
    <location>
        <begin position="162"/>
        <end position="267"/>
    </location>
</feature>
<dbReference type="AlphaFoldDB" id="A0A066YX73"/>
<dbReference type="PROSITE" id="PS50801">
    <property type="entry name" value="STAS"/>
    <property type="match status" value="2"/>
</dbReference>
<evidence type="ECO:0000259" key="3">
    <source>
        <dbReference type="PROSITE" id="PS50801"/>
    </source>
</evidence>
<dbReference type="CDD" id="cd07043">
    <property type="entry name" value="STAS_anti-anti-sigma_factors"/>
    <property type="match status" value="2"/>
</dbReference>
<evidence type="ECO:0000256" key="1">
    <source>
        <dbReference type="ARBA" id="ARBA00009013"/>
    </source>
</evidence>
<dbReference type="eggNOG" id="COG1366">
    <property type="taxonomic scope" value="Bacteria"/>
</dbReference>